<dbReference type="CTD" id="6755224"/>
<dbReference type="GeneID" id="6755224"/>
<evidence type="ECO:0000313" key="3">
    <source>
        <dbReference type="EMBL" id="EDV23101.1"/>
    </source>
</evidence>
<dbReference type="OMA" id="CRQMAKT"/>
<gene>
    <name evidence="3" type="ORF">TRIADDRAFT_58041</name>
</gene>
<dbReference type="GO" id="GO:0005737">
    <property type="term" value="C:cytoplasm"/>
    <property type="evidence" value="ECO:0000318"/>
    <property type="project" value="GO_Central"/>
</dbReference>
<dbReference type="KEGG" id="tad:TRIADDRAFT_58041"/>
<dbReference type="PANTHER" id="PTHR21255:SF65">
    <property type="entry name" value="TCTEX1 DOMAIN-CONTAINING PROTEIN 2"/>
    <property type="match status" value="1"/>
</dbReference>
<organism evidence="3 4">
    <name type="scientific">Trichoplax adhaerens</name>
    <name type="common">Trichoplax reptans</name>
    <dbReference type="NCBI Taxonomy" id="10228"/>
    <lineage>
        <taxon>Eukaryota</taxon>
        <taxon>Metazoa</taxon>
        <taxon>Placozoa</taxon>
        <taxon>Uniplacotomia</taxon>
        <taxon>Trichoplacea</taxon>
        <taxon>Trichoplacidae</taxon>
        <taxon>Trichoplax</taxon>
    </lineage>
</organism>
<dbReference type="GO" id="GO:0007018">
    <property type="term" value="P:microtubule-based movement"/>
    <property type="evidence" value="ECO:0000318"/>
    <property type="project" value="GO_Central"/>
</dbReference>
<dbReference type="Gene3D" id="3.30.1140.40">
    <property type="entry name" value="Tctex-1"/>
    <property type="match status" value="1"/>
</dbReference>
<dbReference type="InParanoid" id="B3S2I8"/>
<dbReference type="eggNOG" id="KOG4108">
    <property type="taxonomic scope" value="Eukaryota"/>
</dbReference>
<evidence type="ECO:0000313" key="4">
    <source>
        <dbReference type="Proteomes" id="UP000009022"/>
    </source>
</evidence>
<dbReference type="InterPro" id="IPR038586">
    <property type="entry name" value="Tctex-1-like_sf"/>
</dbReference>
<protein>
    <submittedName>
        <fullName evidence="3">Uncharacterized protein</fullName>
    </submittedName>
</protein>
<reference evidence="3 4" key="1">
    <citation type="journal article" date="2008" name="Nature">
        <title>The Trichoplax genome and the nature of placozoans.</title>
        <authorList>
            <person name="Srivastava M."/>
            <person name="Begovic E."/>
            <person name="Chapman J."/>
            <person name="Putnam N.H."/>
            <person name="Hellsten U."/>
            <person name="Kawashima T."/>
            <person name="Kuo A."/>
            <person name="Mitros T."/>
            <person name="Salamov A."/>
            <person name="Carpenter M.L."/>
            <person name="Signorovitch A.Y."/>
            <person name="Moreno M.A."/>
            <person name="Kamm K."/>
            <person name="Grimwood J."/>
            <person name="Schmutz J."/>
            <person name="Shapiro H."/>
            <person name="Grigoriev I.V."/>
            <person name="Buss L.W."/>
            <person name="Schierwater B."/>
            <person name="Dellaporta S.L."/>
            <person name="Rokhsar D.S."/>
        </authorList>
    </citation>
    <scope>NUCLEOTIDE SEQUENCE [LARGE SCALE GENOMIC DNA]</scope>
    <source>
        <strain evidence="3 4">Grell-BS-1999</strain>
    </source>
</reference>
<dbReference type="InterPro" id="IPR005334">
    <property type="entry name" value="Tctex-1-like"/>
</dbReference>
<dbReference type="HOGENOM" id="CLU_097204_4_0_1"/>
<dbReference type="FunFam" id="3.30.1140.40:FF:000003">
    <property type="entry name" value="tctex1 domain-containing protein 2"/>
    <property type="match status" value="1"/>
</dbReference>
<dbReference type="Proteomes" id="UP000009022">
    <property type="component" value="Unassembled WGS sequence"/>
</dbReference>
<comment type="similarity">
    <text evidence="1">Belongs to the dynein light chain Tctex-type family.</text>
</comment>
<dbReference type="Pfam" id="PF03645">
    <property type="entry name" value="Tctex-1"/>
    <property type="match status" value="1"/>
</dbReference>
<dbReference type="RefSeq" id="XP_002114011.1">
    <property type="nucleotide sequence ID" value="XM_002113975.1"/>
</dbReference>
<accession>B3S2I8</accession>
<keyword evidence="4" id="KW-1185">Reference proteome</keyword>
<dbReference type="AlphaFoldDB" id="B3S2I8"/>
<sequence length="173" mass="19769">MTDIQRSATEARDRAARLLKKKASFTSEHPILRTSGMASEQPIHPQSHEDTRSQLHHKENTYKMDPDVRFPSAAIKSIVQDVLESYLQNESYDSEVCREMTKTVSEVIRSRVKDLNLRRYKLVSLVYIGQLTNQGVKLGSRCLWDPSNDNFSSHSYQNASLFAVATVYGIYLE</sequence>
<dbReference type="PhylomeDB" id="B3S2I8"/>
<feature type="region of interest" description="Disordered" evidence="2">
    <location>
        <begin position="29"/>
        <end position="54"/>
    </location>
</feature>
<dbReference type="GO" id="GO:0045505">
    <property type="term" value="F:dynein intermediate chain binding"/>
    <property type="evidence" value="ECO:0000318"/>
    <property type="project" value="GO_Central"/>
</dbReference>
<evidence type="ECO:0000256" key="1">
    <source>
        <dbReference type="ARBA" id="ARBA00005361"/>
    </source>
</evidence>
<evidence type="ECO:0000256" key="2">
    <source>
        <dbReference type="SAM" id="MobiDB-lite"/>
    </source>
</evidence>
<dbReference type="STRING" id="10228.B3S2I8"/>
<dbReference type="OrthoDB" id="10248487at2759"/>
<dbReference type="CDD" id="cd21458">
    <property type="entry name" value="DLC-like_TCTEX1D1"/>
    <property type="match status" value="1"/>
</dbReference>
<proteinExistence type="inferred from homology"/>
<dbReference type="GO" id="GO:0005868">
    <property type="term" value="C:cytoplasmic dynein complex"/>
    <property type="evidence" value="ECO:0000318"/>
    <property type="project" value="GO_Central"/>
</dbReference>
<dbReference type="EMBL" id="DS985247">
    <property type="protein sequence ID" value="EDV23101.1"/>
    <property type="molecule type" value="Genomic_DNA"/>
</dbReference>
<name>B3S2I8_TRIAD</name>
<dbReference type="PANTHER" id="PTHR21255">
    <property type="entry name" value="T-COMPLEX-ASSOCIATED-TESTIS-EXPRESSED 1/ DYNEIN LIGHT CHAIN"/>
    <property type="match status" value="1"/>
</dbReference>